<feature type="active site" evidence="9">
    <location>
        <position position="166"/>
    </location>
</feature>
<evidence type="ECO:0000256" key="6">
    <source>
        <dbReference type="ARBA" id="ARBA00022801"/>
    </source>
</evidence>
<evidence type="ECO:0000256" key="10">
    <source>
        <dbReference type="RuleBase" id="RU004181"/>
    </source>
</evidence>
<feature type="transmembrane region" description="Helical" evidence="9">
    <location>
        <begin position="170"/>
        <end position="196"/>
    </location>
</feature>
<evidence type="ECO:0000256" key="9">
    <source>
        <dbReference type="HAMAP-Rule" id="MF_00161"/>
    </source>
</evidence>
<evidence type="ECO:0000256" key="5">
    <source>
        <dbReference type="ARBA" id="ARBA00022750"/>
    </source>
</evidence>
<comment type="similarity">
    <text evidence="1 9 10">Belongs to the peptidase A8 family.</text>
</comment>
<dbReference type="AlphaFoldDB" id="A0A9X1LNV4"/>
<keyword evidence="5 9" id="KW-0064">Aspartyl protease</keyword>
<dbReference type="EMBL" id="JAGTTM010000001">
    <property type="protein sequence ID" value="MCC2028925.1"/>
    <property type="molecule type" value="Genomic_DNA"/>
</dbReference>
<evidence type="ECO:0000256" key="8">
    <source>
        <dbReference type="ARBA" id="ARBA00023136"/>
    </source>
</evidence>
<comment type="pathway">
    <text evidence="9">Protein modification; lipoprotein biosynthesis (signal peptide cleavage).</text>
</comment>
<evidence type="ECO:0000256" key="2">
    <source>
        <dbReference type="ARBA" id="ARBA00022475"/>
    </source>
</evidence>
<evidence type="ECO:0000256" key="1">
    <source>
        <dbReference type="ARBA" id="ARBA00006139"/>
    </source>
</evidence>
<dbReference type="PRINTS" id="PR00781">
    <property type="entry name" value="LIPOSIGPTASE"/>
</dbReference>
<dbReference type="InterPro" id="IPR001872">
    <property type="entry name" value="Peptidase_A8"/>
</dbReference>
<feature type="transmembrane region" description="Helical" evidence="9">
    <location>
        <begin position="106"/>
        <end position="125"/>
    </location>
</feature>
<evidence type="ECO:0000256" key="3">
    <source>
        <dbReference type="ARBA" id="ARBA00022670"/>
    </source>
</evidence>
<proteinExistence type="inferred from homology"/>
<dbReference type="PANTHER" id="PTHR33695">
    <property type="entry name" value="LIPOPROTEIN SIGNAL PEPTIDASE"/>
    <property type="match status" value="1"/>
</dbReference>
<dbReference type="Pfam" id="PF01252">
    <property type="entry name" value="Peptidase_A8"/>
    <property type="match status" value="1"/>
</dbReference>
<evidence type="ECO:0000313" key="11">
    <source>
        <dbReference type="EMBL" id="MCC2028925.1"/>
    </source>
</evidence>
<name>A0A9X1LNV4_9MICO</name>
<evidence type="ECO:0000313" key="12">
    <source>
        <dbReference type="Proteomes" id="UP001139289"/>
    </source>
</evidence>
<comment type="function">
    <text evidence="9">This protein specifically catalyzes the removal of signal peptides from prolipoproteins.</text>
</comment>
<dbReference type="HAMAP" id="MF_00161">
    <property type="entry name" value="LspA"/>
    <property type="match status" value="1"/>
</dbReference>
<keyword evidence="4 9" id="KW-0812">Transmembrane</keyword>
<dbReference type="PANTHER" id="PTHR33695:SF1">
    <property type="entry name" value="LIPOPROTEIN SIGNAL PEPTIDASE"/>
    <property type="match status" value="1"/>
</dbReference>
<dbReference type="EC" id="3.4.23.36" evidence="9"/>
<sequence>MGAIRSVWTTNAQRQESPRAHLITPTGAPCWRPPYLPHEWRLVRRDRGRRLVVALLVAFSMTVIDQGSKALALTRLSEHERIPLVGDLLGLQLAFNPGTVMSLGSGSTWVFTVIGTTATIALLYAAWRSKSIVWAVAIGFVWGGAVGNLIDRLLAPPGFGVGHVTDFLAYGNLFIGNIADISIGIGVGLGLIQIILNPRPELPRGQSPGA</sequence>
<feature type="active site" evidence="9">
    <location>
        <position position="180"/>
    </location>
</feature>
<comment type="catalytic activity">
    <reaction evidence="9">
        <text>Release of signal peptides from bacterial membrane prolipoproteins. Hydrolyzes -Xaa-Yaa-Zaa-|-(S,diacylglyceryl)Cys-, in which Xaa is hydrophobic (preferably Leu), and Yaa (Ala or Ser) and Zaa (Gly or Ala) have small, neutral side chains.</text>
        <dbReference type="EC" id="3.4.23.36"/>
    </reaction>
</comment>
<organism evidence="11 12">
    <name type="scientific">Microbacterium tenebrionis</name>
    <dbReference type="NCBI Taxonomy" id="2830665"/>
    <lineage>
        <taxon>Bacteria</taxon>
        <taxon>Bacillati</taxon>
        <taxon>Actinomycetota</taxon>
        <taxon>Actinomycetes</taxon>
        <taxon>Micrococcales</taxon>
        <taxon>Microbacteriaceae</taxon>
        <taxon>Microbacterium</taxon>
    </lineage>
</organism>
<dbReference type="Proteomes" id="UP001139289">
    <property type="component" value="Unassembled WGS sequence"/>
</dbReference>
<dbReference type="PROSITE" id="PS00855">
    <property type="entry name" value="SPASE_II"/>
    <property type="match status" value="1"/>
</dbReference>
<dbReference type="GO" id="GO:0004190">
    <property type="term" value="F:aspartic-type endopeptidase activity"/>
    <property type="evidence" value="ECO:0007669"/>
    <property type="project" value="UniProtKB-UniRule"/>
</dbReference>
<keyword evidence="6 9" id="KW-0378">Hydrolase</keyword>
<protein>
    <recommendedName>
        <fullName evidence="9">Lipoprotein signal peptidase</fullName>
        <ecNumber evidence="9">3.4.23.36</ecNumber>
    </recommendedName>
    <alternativeName>
        <fullName evidence="9">Prolipoprotein signal peptidase</fullName>
    </alternativeName>
    <alternativeName>
        <fullName evidence="9">Signal peptidase II</fullName>
        <shortName evidence="9">SPase II</shortName>
    </alternativeName>
</protein>
<evidence type="ECO:0000256" key="7">
    <source>
        <dbReference type="ARBA" id="ARBA00022989"/>
    </source>
</evidence>
<feature type="transmembrane region" description="Helical" evidence="9">
    <location>
        <begin position="51"/>
        <end position="68"/>
    </location>
</feature>
<reference evidence="11" key="1">
    <citation type="submission" date="2021-04" db="EMBL/GenBank/DDBJ databases">
        <title>Microbacterium tenobrionis sp. nov. and Microbacterium allomyrinae sp. nov., isolated from larvae of Tenobrio molitor and Allomyrina dichotoma, respectively.</title>
        <authorList>
            <person name="Lee S.D."/>
        </authorList>
    </citation>
    <scope>NUCLEOTIDE SEQUENCE</scope>
    <source>
        <strain evidence="11">YMB-B2</strain>
    </source>
</reference>
<gene>
    <name evidence="9" type="primary">lspA</name>
    <name evidence="11" type="ORF">KEC56_05240</name>
</gene>
<evidence type="ECO:0000256" key="4">
    <source>
        <dbReference type="ARBA" id="ARBA00022692"/>
    </source>
</evidence>
<keyword evidence="12" id="KW-1185">Reference proteome</keyword>
<dbReference type="GO" id="GO:0005886">
    <property type="term" value="C:plasma membrane"/>
    <property type="evidence" value="ECO:0007669"/>
    <property type="project" value="UniProtKB-SubCell"/>
</dbReference>
<dbReference type="GO" id="GO:0006508">
    <property type="term" value="P:proteolysis"/>
    <property type="evidence" value="ECO:0007669"/>
    <property type="project" value="UniProtKB-KW"/>
</dbReference>
<comment type="caution">
    <text evidence="11">The sequence shown here is derived from an EMBL/GenBank/DDBJ whole genome shotgun (WGS) entry which is preliminary data.</text>
</comment>
<comment type="subcellular location">
    <subcellularLocation>
        <location evidence="9">Cell membrane</location>
        <topology evidence="9">Multi-pass membrane protein</topology>
    </subcellularLocation>
</comment>
<keyword evidence="3 9" id="KW-0645">Protease</keyword>
<accession>A0A9X1LNV4</accession>
<keyword evidence="2 9" id="KW-1003">Cell membrane</keyword>
<keyword evidence="7 9" id="KW-1133">Transmembrane helix</keyword>
<feature type="transmembrane region" description="Helical" evidence="9">
    <location>
        <begin position="132"/>
        <end position="150"/>
    </location>
</feature>
<keyword evidence="8 9" id="KW-0472">Membrane</keyword>